<organism evidence="10 11">
    <name type="scientific">Gottfriedia acidiceleris</name>
    <dbReference type="NCBI Taxonomy" id="371036"/>
    <lineage>
        <taxon>Bacteria</taxon>
        <taxon>Bacillati</taxon>
        <taxon>Bacillota</taxon>
        <taxon>Bacilli</taxon>
        <taxon>Bacillales</taxon>
        <taxon>Bacillaceae</taxon>
        <taxon>Gottfriedia</taxon>
    </lineage>
</organism>
<name>A0ABY4JKG6_9BACI</name>
<keyword evidence="7" id="KW-0449">Lipoprotein</keyword>
<dbReference type="InterPro" id="IPR008844">
    <property type="entry name" value="Spore_GerAC-like"/>
</dbReference>
<dbReference type="Proteomes" id="UP000830639">
    <property type="component" value="Chromosome"/>
</dbReference>
<evidence type="ECO:0000256" key="6">
    <source>
        <dbReference type="ARBA" id="ARBA00023139"/>
    </source>
</evidence>
<dbReference type="Pfam" id="PF05504">
    <property type="entry name" value="Spore_GerAC"/>
    <property type="match status" value="1"/>
</dbReference>
<protein>
    <submittedName>
        <fullName evidence="10">Ger(X)C family spore germination protein</fullName>
    </submittedName>
</protein>
<dbReference type="Pfam" id="PF25198">
    <property type="entry name" value="Spore_GerAC_N"/>
    <property type="match status" value="1"/>
</dbReference>
<dbReference type="InterPro" id="IPR038501">
    <property type="entry name" value="Spore_GerAC_C_sf"/>
</dbReference>
<evidence type="ECO:0000256" key="4">
    <source>
        <dbReference type="ARBA" id="ARBA00022729"/>
    </source>
</evidence>
<keyword evidence="3" id="KW-0309">Germination</keyword>
<dbReference type="NCBIfam" id="TIGR02887">
    <property type="entry name" value="spore_ger_x_C"/>
    <property type="match status" value="1"/>
</dbReference>
<dbReference type="InterPro" id="IPR057336">
    <property type="entry name" value="GerAC_N"/>
</dbReference>
<dbReference type="PANTHER" id="PTHR35789:SF1">
    <property type="entry name" value="SPORE GERMINATION PROTEIN B3"/>
    <property type="match status" value="1"/>
</dbReference>
<dbReference type="EMBL" id="CP096034">
    <property type="protein sequence ID" value="UPM53373.1"/>
    <property type="molecule type" value="Genomic_DNA"/>
</dbReference>
<evidence type="ECO:0000259" key="9">
    <source>
        <dbReference type="Pfam" id="PF25198"/>
    </source>
</evidence>
<dbReference type="InterPro" id="IPR046953">
    <property type="entry name" value="Spore_GerAC-like_C"/>
</dbReference>
<reference evidence="10 11" key="1">
    <citation type="submission" date="2022-04" db="EMBL/GenBank/DDBJ databases">
        <title>Mechanism of arsenic methylation and mitigation arsenic toxicity by Bacillus sp. LH14 from an Arsenic-Contaminated Paddy Soil.</title>
        <authorList>
            <person name="Wang D."/>
        </authorList>
    </citation>
    <scope>NUCLEOTIDE SEQUENCE [LARGE SCALE GENOMIC DNA]</scope>
    <source>
        <strain evidence="10 11">LH14</strain>
    </source>
</reference>
<comment type="subcellular location">
    <subcellularLocation>
        <location evidence="1">Membrane</location>
        <topology evidence="1">Lipid-anchor</topology>
    </subcellularLocation>
</comment>
<dbReference type="RefSeq" id="WP_248266643.1">
    <property type="nucleotide sequence ID" value="NZ_CP096034.1"/>
</dbReference>
<evidence type="ECO:0000259" key="8">
    <source>
        <dbReference type="Pfam" id="PF05504"/>
    </source>
</evidence>
<evidence type="ECO:0000256" key="2">
    <source>
        <dbReference type="ARBA" id="ARBA00007886"/>
    </source>
</evidence>
<dbReference type="PROSITE" id="PS51257">
    <property type="entry name" value="PROKAR_LIPOPROTEIN"/>
    <property type="match status" value="1"/>
</dbReference>
<keyword evidence="5" id="KW-0472">Membrane</keyword>
<evidence type="ECO:0000313" key="10">
    <source>
        <dbReference type="EMBL" id="UPM53373.1"/>
    </source>
</evidence>
<sequence>MKKVLSLILLLPLLTGCWDRLELNKLHLVDVNGFDLDDKTGEVKALFLVTKLKSTGQGTGDPISVMKELKGPSVAEAIGEWEFTDQSPFIGISTRVYLISQSFAMNHPVSELDFLLSAPYSSINTPLIVVDGDLSKIMKTSSSHNKEFTKELNEFIISMEKNRTIPTVSMMNFIQSRNEPCSDLALPMLSPINSDFELSGALLFRNGSPTGKKLDRDQVKMMMLLEGGNTGRQRFTGNFLKKHGDKSSSDMSFKNNYGFTVKRNFSKIILSNTASKLPKISIKVQLQVSAFELGEEGHKLKPNYARVEKVLNKHFEEMAMETIKTMQSANSDVLGIGKELKAFHPKVWKSLNWRKDYPRISIEPKFDISLLNSK</sequence>
<evidence type="ECO:0000256" key="1">
    <source>
        <dbReference type="ARBA" id="ARBA00004635"/>
    </source>
</evidence>
<dbReference type="Gene3D" id="3.30.300.210">
    <property type="entry name" value="Nutrient germinant receptor protein C, domain 3"/>
    <property type="match status" value="1"/>
</dbReference>
<comment type="similarity">
    <text evidence="2">Belongs to the GerABKC lipoprotein family.</text>
</comment>
<evidence type="ECO:0000256" key="5">
    <source>
        <dbReference type="ARBA" id="ARBA00023136"/>
    </source>
</evidence>
<keyword evidence="4" id="KW-0732">Signal</keyword>
<feature type="domain" description="Spore germination protein N-terminal" evidence="9">
    <location>
        <begin position="19"/>
        <end position="190"/>
    </location>
</feature>
<evidence type="ECO:0000256" key="7">
    <source>
        <dbReference type="ARBA" id="ARBA00023288"/>
    </source>
</evidence>
<keyword evidence="6" id="KW-0564">Palmitate</keyword>
<feature type="domain" description="Spore germination GerAC-like C-terminal" evidence="8">
    <location>
        <begin position="199"/>
        <end position="372"/>
    </location>
</feature>
<proteinExistence type="inferred from homology"/>
<evidence type="ECO:0000256" key="3">
    <source>
        <dbReference type="ARBA" id="ARBA00022544"/>
    </source>
</evidence>
<keyword evidence="11" id="KW-1185">Reference proteome</keyword>
<accession>A0ABY4JKG6</accession>
<gene>
    <name evidence="10" type="ORF">MY490_16430</name>
</gene>
<dbReference type="PANTHER" id="PTHR35789">
    <property type="entry name" value="SPORE GERMINATION PROTEIN B3"/>
    <property type="match status" value="1"/>
</dbReference>
<evidence type="ECO:0000313" key="11">
    <source>
        <dbReference type="Proteomes" id="UP000830639"/>
    </source>
</evidence>